<comment type="caution">
    <text evidence="3">The sequence shown here is derived from an EMBL/GenBank/DDBJ whole genome shotgun (WGS) entry which is preliminary data.</text>
</comment>
<dbReference type="Pfam" id="PF00339">
    <property type="entry name" value="Arrestin_N"/>
    <property type="match status" value="1"/>
</dbReference>
<gene>
    <name evidence="3" type="ORF">PHYPSEUDO_008092</name>
</gene>
<dbReference type="GO" id="GO:0005737">
    <property type="term" value="C:cytoplasm"/>
    <property type="evidence" value="ECO:0007669"/>
    <property type="project" value="TreeGrafter"/>
</dbReference>
<sequence>MGATELGGSEHGGLHVQLGRRTYLAGDLVQGRVVLRLTKRLQSSDFVVRLEGREHISWLDQTGTSGSPGASPRRRHNKDVLQENITLLVSTATYQPGEYDFPFSFNLPKSLPSTFQIKDRELVEMGSMESSIMYRVRATIRIDGALNPYIEDSRPFVVRRPALSNPMRSLERTSYDRIRVFRVFSRGTCTLSASIDHDVLTAGDTVTVFTNIRNQTSKDMTGMSVELLEDLAVDVPFRTQKRGNTVLCRRDFPGVRAKRQADRALTLNLVSESPWSFEPINPTMTCNFIKWKYRLLVKCKFRLCASVKVEFPVTVSCQRRMSIARMSAPFSSPVGVEDVPLGPRSMPQMPRLGSSVSERSAVSYAH</sequence>
<dbReference type="GO" id="GO:0015031">
    <property type="term" value="P:protein transport"/>
    <property type="evidence" value="ECO:0007669"/>
    <property type="project" value="TreeGrafter"/>
</dbReference>
<evidence type="ECO:0000313" key="4">
    <source>
        <dbReference type="Proteomes" id="UP000694044"/>
    </source>
</evidence>
<dbReference type="InterPro" id="IPR050357">
    <property type="entry name" value="Arrestin_domain-protein"/>
</dbReference>
<dbReference type="PANTHER" id="PTHR11188">
    <property type="entry name" value="ARRESTIN DOMAIN CONTAINING PROTEIN"/>
    <property type="match status" value="1"/>
</dbReference>
<dbReference type="EMBL" id="JAGDFM010000327">
    <property type="protein sequence ID" value="KAG7379824.1"/>
    <property type="molecule type" value="Genomic_DNA"/>
</dbReference>
<feature type="domain" description="Arrestin C-terminal-like" evidence="2">
    <location>
        <begin position="185"/>
        <end position="318"/>
    </location>
</feature>
<dbReference type="OrthoDB" id="119490at2759"/>
<dbReference type="Pfam" id="PF02752">
    <property type="entry name" value="Arrestin_C"/>
    <property type="match status" value="1"/>
</dbReference>
<organism evidence="3 4">
    <name type="scientific">Phytophthora pseudosyringae</name>
    <dbReference type="NCBI Taxonomy" id="221518"/>
    <lineage>
        <taxon>Eukaryota</taxon>
        <taxon>Sar</taxon>
        <taxon>Stramenopiles</taxon>
        <taxon>Oomycota</taxon>
        <taxon>Peronosporomycetes</taxon>
        <taxon>Peronosporales</taxon>
        <taxon>Peronosporaceae</taxon>
        <taxon>Phytophthora</taxon>
    </lineage>
</organism>
<accession>A0A8T1VK77</accession>
<proteinExistence type="predicted"/>
<dbReference type="InterPro" id="IPR011022">
    <property type="entry name" value="Arrestin_C-like"/>
</dbReference>
<feature type="region of interest" description="Disordered" evidence="1">
    <location>
        <begin position="341"/>
        <end position="366"/>
    </location>
</feature>
<evidence type="ECO:0000259" key="2">
    <source>
        <dbReference type="SMART" id="SM01017"/>
    </source>
</evidence>
<dbReference type="SMART" id="SM01017">
    <property type="entry name" value="Arrestin_C"/>
    <property type="match status" value="1"/>
</dbReference>
<reference evidence="3" key="1">
    <citation type="submission" date="2021-02" db="EMBL/GenBank/DDBJ databases">
        <authorList>
            <person name="Palmer J.M."/>
        </authorList>
    </citation>
    <scope>NUCLEOTIDE SEQUENCE</scope>
    <source>
        <strain evidence="3">SCRP734</strain>
    </source>
</reference>
<dbReference type="AlphaFoldDB" id="A0A8T1VK77"/>
<dbReference type="InterPro" id="IPR011021">
    <property type="entry name" value="Arrestin-like_N"/>
</dbReference>
<name>A0A8T1VK77_9STRA</name>
<evidence type="ECO:0000313" key="3">
    <source>
        <dbReference type="EMBL" id="KAG7379824.1"/>
    </source>
</evidence>
<protein>
    <recommendedName>
        <fullName evidence="2">Arrestin C-terminal-like domain-containing protein</fullName>
    </recommendedName>
</protein>
<keyword evidence="4" id="KW-1185">Reference proteome</keyword>
<dbReference type="Proteomes" id="UP000694044">
    <property type="component" value="Unassembled WGS sequence"/>
</dbReference>
<dbReference type="PANTHER" id="PTHR11188:SF17">
    <property type="entry name" value="FI21816P1"/>
    <property type="match status" value="1"/>
</dbReference>
<evidence type="ECO:0000256" key="1">
    <source>
        <dbReference type="SAM" id="MobiDB-lite"/>
    </source>
</evidence>